<comment type="similarity">
    <text evidence="1">Belongs to the peptidase M20A family.</text>
</comment>
<dbReference type="AlphaFoldDB" id="A0A4S4FU90"/>
<dbReference type="SUPFAM" id="SSF53187">
    <property type="entry name" value="Zn-dependent exopeptidases"/>
    <property type="match status" value="1"/>
</dbReference>
<name>A0A4S4FU90_9MICO</name>
<dbReference type="RefSeq" id="WP_136424051.1">
    <property type="nucleotide sequence ID" value="NZ_SSSN01000005.1"/>
</dbReference>
<accession>A0A4S4FU90</accession>
<dbReference type="Pfam" id="PF01546">
    <property type="entry name" value="Peptidase_M20"/>
    <property type="match status" value="1"/>
</dbReference>
<evidence type="ECO:0000259" key="6">
    <source>
        <dbReference type="Pfam" id="PF07687"/>
    </source>
</evidence>
<dbReference type="PANTHER" id="PTHR45962:SF1">
    <property type="entry name" value="N-FATTY-ACYL-AMINO ACID SYNTHASE_HYDROLASE PM20D1"/>
    <property type="match status" value="1"/>
</dbReference>
<feature type="domain" description="Peptidase M20 dimerisation" evidence="6">
    <location>
        <begin position="198"/>
        <end position="344"/>
    </location>
</feature>
<dbReference type="InterPro" id="IPR011650">
    <property type="entry name" value="Peptidase_M20_dimer"/>
</dbReference>
<dbReference type="PANTHER" id="PTHR45962">
    <property type="entry name" value="N-FATTY-ACYL-AMINO ACID SYNTHASE/HYDROLASE PM20D1"/>
    <property type="match status" value="1"/>
</dbReference>
<dbReference type="Pfam" id="PF07687">
    <property type="entry name" value="M20_dimer"/>
    <property type="match status" value="1"/>
</dbReference>
<protein>
    <submittedName>
        <fullName evidence="7">M20/M25/M40 family metallo-hydrolase</fullName>
    </submittedName>
</protein>
<proteinExistence type="inferred from homology"/>
<evidence type="ECO:0000256" key="5">
    <source>
        <dbReference type="ARBA" id="ARBA00022833"/>
    </source>
</evidence>
<evidence type="ECO:0000256" key="2">
    <source>
        <dbReference type="ARBA" id="ARBA00022670"/>
    </source>
</evidence>
<evidence type="ECO:0000256" key="3">
    <source>
        <dbReference type="ARBA" id="ARBA00022723"/>
    </source>
</evidence>
<dbReference type="Gene3D" id="3.40.630.10">
    <property type="entry name" value="Zn peptidases"/>
    <property type="match status" value="1"/>
</dbReference>
<evidence type="ECO:0000313" key="8">
    <source>
        <dbReference type="Proteomes" id="UP000307380"/>
    </source>
</evidence>
<evidence type="ECO:0000313" key="7">
    <source>
        <dbReference type="EMBL" id="THG34253.1"/>
    </source>
</evidence>
<keyword evidence="2" id="KW-0645">Protease</keyword>
<sequence length="447" mass="48450">MIEASTSVRPDIAERLARMVRVPTVSAERDIRGVEPFDKFRALLRELYPRVHDELTLEVFAEVGLLFRWTGRRSDEPVMLMAHWDVVPVDETDPWTHPPFSGTIAGGSVWGRGTLDDKGQLCVLLDAVENLLAAGFQPERDVYLSLGGDEESHGKGAQATAAVVCERGIRPWLVLDEGGAVTDAPLPIVPLPAAMVGVAEKGVLTLRLDARGAGGHASAPGRELATTRIARAVRRLQRHPFPARLSTSARAMFSHFAEHTEGRPRRITRALAAVPPVTARVLAALGGEPAAMVRTTVAVTMLAGGTASNVLPSQASATLNVRLAPGDSIANAVASIRRVIRDPQVSVSVVEGTEASPESATDNAQWALIRSAVSETYPEAVTVPYVQMSATDSRYYHVFSPATYRFAPLLMTQRQRDAIHGVDEFVTIDSLERGERFYRHLIRSIPA</sequence>
<dbReference type="SUPFAM" id="SSF55031">
    <property type="entry name" value="Bacterial exopeptidase dimerisation domain"/>
    <property type="match status" value="1"/>
</dbReference>
<evidence type="ECO:0000256" key="1">
    <source>
        <dbReference type="ARBA" id="ARBA00006247"/>
    </source>
</evidence>
<dbReference type="OrthoDB" id="3665926at2"/>
<dbReference type="InterPro" id="IPR001261">
    <property type="entry name" value="ArgE/DapE_CS"/>
</dbReference>
<dbReference type="Gene3D" id="1.10.150.900">
    <property type="match status" value="1"/>
</dbReference>
<keyword evidence="4 7" id="KW-0378">Hydrolase</keyword>
<dbReference type="EMBL" id="SSSN01000005">
    <property type="protein sequence ID" value="THG34253.1"/>
    <property type="molecule type" value="Genomic_DNA"/>
</dbReference>
<dbReference type="InterPro" id="IPR002933">
    <property type="entry name" value="Peptidase_M20"/>
</dbReference>
<comment type="caution">
    <text evidence="7">The sequence shown here is derived from an EMBL/GenBank/DDBJ whole genome shotgun (WGS) entry which is preliminary data.</text>
</comment>
<evidence type="ECO:0000256" key="4">
    <source>
        <dbReference type="ARBA" id="ARBA00022801"/>
    </source>
</evidence>
<dbReference type="InterPro" id="IPR036264">
    <property type="entry name" value="Bact_exopeptidase_dim_dom"/>
</dbReference>
<dbReference type="GO" id="GO:0008233">
    <property type="term" value="F:peptidase activity"/>
    <property type="evidence" value="ECO:0007669"/>
    <property type="project" value="UniProtKB-KW"/>
</dbReference>
<keyword evidence="5" id="KW-0862">Zinc</keyword>
<dbReference type="Gene3D" id="3.30.70.360">
    <property type="match status" value="1"/>
</dbReference>
<dbReference type="Proteomes" id="UP000307380">
    <property type="component" value="Unassembled WGS sequence"/>
</dbReference>
<dbReference type="PROSITE" id="PS00758">
    <property type="entry name" value="ARGE_DAPE_CPG2_1"/>
    <property type="match status" value="1"/>
</dbReference>
<dbReference type="GO" id="GO:0046872">
    <property type="term" value="F:metal ion binding"/>
    <property type="evidence" value="ECO:0007669"/>
    <property type="project" value="UniProtKB-KW"/>
</dbReference>
<dbReference type="InterPro" id="IPR047177">
    <property type="entry name" value="Pept_M20A"/>
</dbReference>
<dbReference type="GO" id="GO:0006508">
    <property type="term" value="P:proteolysis"/>
    <property type="evidence" value="ECO:0007669"/>
    <property type="project" value="UniProtKB-KW"/>
</dbReference>
<keyword evidence="3" id="KW-0479">Metal-binding</keyword>
<organism evidence="7 8">
    <name type="scientific">Orlajensenia flava</name>
    <dbReference type="NCBI Taxonomy" id="2565934"/>
    <lineage>
        <taxon>Bacteria</taxon>
        <taxon>Bacillati</taxon>
        <taxon>Actinomycetota</taxon>
        <taxon>Actinomycetes</taxon>
        <taxon>Micrococcales</taxon>
        <taxon>Microbacteriaceae</taxon>
        <taxon>Orlajensenia</taxon>
    </lineage>
</organism>
<gene>
    <name evidence="7" type="ORF">E6C70_08135</name>
</gene>
<keyword evidence="8" id="KW-1185">Reference proteome</keyword>
<reference evidence="7 8" key="1">
    <citation type="submission" date="2019-04" db="EMBL/GenBank/DDBJ databases">
        <authorList>
            <person name="Jiang L."/>
        </authorList>
    </citation>
    <scope>NUCLEOTIDE SEQUENCE [LARGE SCALE GENOMIC DNA]</scope>
    <source>
        <strain evidence="7 8">YIM 131861</strain>
    </source>
</reference>